<dbReference type="FunFam" id="3.40.50.1380:FF:000001">
    <property type="entry name" value="Bifunctional purine biosynthesis protein PurH"/>
    <property type="match status" value="1"/>
</dbReference>
<dbReference type="PANTHER" id="PTHR11692">
    <property type="entry name" value="BIFUNCTIONAL PURINE BIOSYNTHESIS PROTEIN PURH"/>
    <property type="match status" value="1"/>
</dbReference>
<organism evidence="10 11">
    <name type="scientific">Synergistes jonesii</name>
    <dbReference type="NCBI Taxonomy" id="2754"/>
    <lineage>
        <taxon>Bacteria</taxon>
        <taxon>Thermotogati</taxon>
        <taxon>Synergistota</taxon>
        <taxon>Synergistia</taxon>
        <taxon>Synergistales</taxon>
        <taxon>Synergistaceae</taxon>
        <taxon>Synergistes</taxon>
    </lineage>
</organism>
<comment type="caution">
    <text evidence="10">The sequence shown here is derived from an EMBL/GenBank/DDBJ whole genome shotgun (WGS) entry which is preliminary data.</text>
</comment>
<comment type="catalytic activity">
    <reaction evidence="8">
        <text>IMP + H2O = 5-formamido-1-(5-phospho-D-ribosyl)imidazole-4-carboxamide</text>
        <dbReference type="Rhea" id="RHEA:18445"/>
        <dbReference type="ChEBI" id="CHEBI:15377"/>
        <dbReference type="ChEBI" id="CHEBI:58053"/>
        <dbReference type="ChEBI" id="CHEBI:58467"/>
        <dbReference type="EC" id="3.5.4.10"/>
    </reaction>
</comment>
<evidence type="ECO:0000256" key="7">
    <source>
        <dbReference type="ARBA" id="ARBA00023268"/>
    </source>
</evidence>
<comment type="domain">
    <text evidence="8">The IMP cyclohydrolase activity resides in the N-terminal region.</text>
</comment>
<evidence type="ECO:0000313" key="11">
    <source>
        <dbReference type="Proteomes" id="UP000027665"/>
    </source>
</evidence>
<evidence type="ECO:0000256" key="5">
    <source>
        <dbReference type="ARBA" id="ARBA00022755"/>
    </source>
</evidence>
<dbReference type="CDD" id="cd01421">
    <property type="entry name" value="IMPCH"/>
    <property type="match status" value="1"/>
</dbReference>
<protein>
    <recommendedName>
        <fullName evidence="8">Bifunctional purine biosynthesis protein PurH</fullName>
    </recommendedName>
    <domain>
        <recommendedName>
            <fullName evidence="8">Phosphoribosylaminoimidazolecarboxamide formyltransferase</fullName>
            <ecNumber evidence="8">2.1.2.3</ecNumber>
        </recommendedName>
        <alternativeName>
            <fullName evidence="8">AICAR transformylase</fullName>
        </alternativeName>
    </domain>
    <domain>
        <recommendedName>
            <fullName evidence="8">IMP cyclohydrolase</fullName>
            <ecNumber evidence="8">3.5.4.10</ecNumber>
        </recommendedName>
        <alternativeName>
            <fullName evidence="8">ATIC</fullName>
        </alternativeName>
        <alternativeName>
            <fullName evidence="8">IMP synthase</fullName>
        </alternativeName>
        <alternativeName>
            <fullName evidence="8">Inosinicase</fullName>
        </alternativeName>
    </domain>
</protein>
<keyword evidence="7 8" id="KW-0511">Multifunctional enzyme</keyword>
<dbReference type="InterPro" id="IPR002695">
    <property type="entry name" value="PurH-like"/>
</dbReference>
<dbReference type="Gene3D" id="3.40.50.1380">
    <property type="entry name" value="Methylglyoxal synthase-like domain"/>
    <property type="match status" value="1"/>
</dbReference>
<dbReference type="EC" id="3.5.4.10" evidence="8"/>
<dbReference type="EMBL" id="JMKI01000036">
    <property type="protein sequence ID" value="KEJ92082.1"/>
    <property type="molecule type" value="Genomic_DNA"/>
</dbReference>
<keyword evidence="11" id="KW-1185">Reference proteome</keyword>
<dbReference type="eggNOG" id="COG0138">
    <property type="taxonomic scope" value="Bacteria"/>
</dbReference>
<comment type="pathway">
    <text evidence="2 8">Purine metabolism; IMP biosynthesis via de novo pathway; 5-formamido-1-(5-phospho-D-ribosyl)imidazole-4-carboxamide from 5-amino-1-(5-phospho-D-ribosyl)imidazole-4-carboxamide (10-formyl THF route): step 1/1.</text>
</comment>
<dbReference type="InterPro" id="IPR011607">
    <property type="entry name" value="MGS-like_dom"/>
</dbReference>
<accession>A0A073J304</accession>
<dbReference type="STRING" id="2754.EH55_06130"/>
<dbReference type="GO" id="GO:0004643">
    <property type="term" value="F:phosphoribosylaminoimidazolecarboxamide formyltransferase activity"/>
    <property type="evidence" value="ECO:0007669"/>
    <property type="project" value="UniProtKB-UniRule"/>
</dbReference>
<evidence type="ECO:0000313" key="10">
    <source>
        <dbReference type="EMBL" id="KEJ92082.1"/>
    </source>
</evidence>
<evidence type="ECO:0000256" key="4">
    <source>
        <dbReference type="ARBA" id="ARBA00022679"/>
    </source>
</evidence>
<dbReference type="InterPro" id="IPR036914">
    <property type="entry name" value="MGS-like_dom_sf"/>
</dbReference>
<evidence type="ECO:0000256" key="6">
    <source>
        <dbReference type="ARBA" id="ARBA00022801"/>
    </source>
</evidence>
<dbReference type="Proteomes" id="UP000027665">
    <property type="component" value="Unassembled WGS sequence"/>
</dbReference>
<keyword evidence="6 8" id="KW-0378">Hydrolase</keyword>
<keyword evidence="5 8" id="KW-0658">Purine biosynthesis</keyword>
<gene>
    <name evidence="8" type="primary">purH</name>
    <name evidence="10" type="ORF">EH55_06130</name>
</gene>
<dbReference type="GO" id="GO:0005829">
    <property type="term" value="C:cytosol"/>
    <property type="evidence" value="ECO:0007669"/>
    <property type="project" value="TreeGrafter"/>
</dbReference>
<dbReference type="PROSITE" id="PS51855">
    <property type="entry name" value="MGS"/>
    <property type="match status" value="1"/>
</dbReference>
<dbReference type="Gene3D" id="3.40.140.20">
    <property type="match status" value="2"/>
</dbReference>
<dbReference type="PATRIC" id="fig|2754.20.peg.1487"/>
<dbReference type="SUPFAM" id="SSF53927">
    <property type="entry name" value="Cytidine deaminase-like"/>
    <property type="match status" value="1"/>
</dbReference>
<dbReference type="Pfam" id="PF02142">
    <property type="entry name" value="MGS"/>
    <property type="match status" value="1"/>
</dbReference>
<dbReference type="NCBIfam" id="NF002049">
    <property type="entry name" value="PRK00881.1"/>
    <property type="match status" value="1"/>
</dbReference>
<dbReference type="InterPro" id="IPR016193">
    <property type="entry name" value="Cytidine_deaminase-like"/>
</dbReference>
<dbReference type="GO" id="GO:0003937">
    <property type="term" value="F:IMP cyclohydrolase activity"/>
    <property type="evidence" value="ECO:0007669"/>
    <property type="project" value="UniProtKB-UniRule"/>
</dbReference>
<proteinExistence type="inferred from homology"/>
<evidence type="ECO:0000259" key="9">
    <source>
        <dbReference type="PROSITE" id="PS51855"/>
    </source>
</evidence>
<sequence length="511" mass="55924">MEKFETRKALISVWDKTGVVELAKGLAAHGYEIVSSSGTAKHLEEGGVKVTEVVDLTGVPAILGGRVKTLHPTIMGGILARRGLAQDEADREKFGIPLIDVVVCTLYPFEETAKSGAELDKLIEKIDIGGVSLIRAAAKNYFHVAVVTETADYARVLDELDKKQEFTLEFKQELALKAFKNTASYDSVIYRGLCRELGVGEEVMEEKIFPLRVEQKLRYGENPHQRAGLFLPPLEKRPFEQLSGKELSYNNLLDLDTLLRGCSVFQDMCACTIVKHTTPCGAACGATPLEAFEKALACDPVSAFGGIIGITRKVDLETAKKITETFFEILAAPDFEEGVAEYMKEKKPNLRVLKLVPGYAPTLQFTGNRCGFLVQEDKLPKLPQETEGKWHGTPRPDLWEDIIFAWKTAAITKSNAIVLVKDGAAVGIGGGFTNRVDAAEYAIRLAKDKAKGAVMASDAFFPFPDSIELAHRAGVVAVIEPGGSIRDSQVFQRAEELGISLFEGGTRTFRH</sequence>
<dbReference type="SMART" id="SM00851">
    <property type="entry name" value="MGS"/>
    <property type="match status" value="1"/>
</dbReference>
<dbReference type="HAMAP" id="MF_00139">
    <property type="entry name" value="PurH"/>
    <property type="match status" value="1"/>
</dbReference>
<dbReference type="UniPathway" id="UPA00074">
    <property type="reaction ID" value="UER00133"/>
</dbReference>
<feature type="domain" description="MGS-like" evidence="9">
    <location>
        <begin position="1"/>
        <end position="148"/>
    </location>
</feature>
<reference evidence="10 11" key="1">
    <citation type="submission" date="2014-04" db="EMBL/GenBank/DDBJ databases">
        <title>Draft Genome Sequence of Synergistes jonesii.</title>
        <authorList>
            <person name="Coil D.A."/>
            <person name="Eisen J.A."/>
            <person name="Holland-Moritz H.E."/>
        </authorList>
    </citation>
    <scope>NUCLEOTIDE SEQUENCE [LARGE SCALE GENOMIC DNA]</scope>
    <source>
        <strain evidence="10 11">78-1</strain>
    </source>
</reference>
<dbReference type="SMART" id="SM00798">
    <property type="entry name" value="AICARFT_IMPCHas"/>
    <property type="match status" value="1"/>
</dbReference>
<dbReference type="PIRSF" id="PIRSF000414">
    <property type="entry name" value="AICARFT_IMPCHas"/>
    <property type="match status" value="1"/>
</dbReference>
<evidence type="ECO:0000256" key="2">
    <source>
        <dbReference type="ARBA" id="ARBA00004954"/>
    </source>
</evidence>
<dbReference type="AlphaFoldDB" id="A0A073J304"/>
<comment type="pathway">
    <text evidence="1 8">Purine metabolism; IMP biosynthesis via de novo pathway; IMP from 5-formamido-1-(5-phospho-D-ribosyl)imidazole-4-carboxamide: step 1/1.</text>
</comment>
<comment type="catalytic activity">
    <reaction evidence="8">
        <text>(6R)-10-formyltetrahydrofolate + 5-amino-1-(5-phospho-beta-D-ribosyl)imidazole-4-carboxamide = 5-formamido-1-(5-phospho-D-ribosyl)imidazole-4-carboxamide + (6S)-5,6,7,8-tetrahydrofolate</text>
        <dbReference type="Rhea" id="RHEA:22192"/>
        <dbReference type="ChEBI" id="CHEBI:57453"/>
        <dbReference type="ChEBI" id="CHEBI:58467"/>
        <dbReference type="ChEBI" id="CHEBI:58475"/>
        <dbReference type="ChEBI" id="CHEBI:195366"/>
        <dbReference type="EC" id="2.1.2.3"/>
    </reaction>
</comment>
<dbReference type="GO" id="GO:0006189">
    <property type="term" value="P:'de novo' IMP biosynthetic process"/>
    <property type="evidence" value="ECO:0007669"/>
    <property type="project" value="UniProtKB-UniRule"/>
</dbReference>
<name>A0A073J304_9BACT</name>
<evidence type="ECO:0000256" key="8">
    <source>
        <dbReference type="HAMAP-Rule" id="MF_00139"/>
    </source>
</evidence>
<dbReference type="InterPro" id="IPR024051">
    <property type="entry name" value="AICAR_Tfase_dup_dom_sf"/>
</dbReference>
<comment type="similarity">
    <text evidence="3 8">Belongs to the PurH family.</text>
</comment>
<keyword evidence="4 8" id="KW-0808">Transferase</keyword>
<dbReference type="Pfam" id="PF01808">
    <property type="entry name" value="AICARFT_IMPCHas"/>
    <property type="match status" value="1"/>
</dbReference>
<evidence type="ECO:0000256" key="1">
    <source>
        <dbReference type="ARBA" id="ARBA00004844"/>
    </source>
</evidence>
<evidence type="ECO:0000256" key="3">
    <source>
        <dbReference type="ARBA" id="ARBA00007667"/>
    </source>
</evidence>
<dbReference type="EC" id="2.1.2.3" evidence="8"/>
<dbReference type="SUPFAM" id="SSF52335">
    <property type="entry name" value="Methylglyoxal synthase-like"/>
    <property type="match status" value="1"/>
</dbReference>
<dbReference type="PANTHER" id="PTHR11692:SF0">
    <property type="entry name" value="BIFUNCTIONAL PURINE BIOSYNTHESIS PROTEIN ATIC"/>
    <property type="match status" value="1"/>
</dbReference>